<gene>
    <name evidence="2" type="ORF">EJ08DRAFT_21902</name>
</gene>
<dbReference type="Proteomes" id="UP000800235">
    <property type="component" value="Unassembled WGS sequence"/>
</dbReference>
<evidence type="ECO:0000313" key="2">
    <source>
        <dbReference type="EMBL" id="KAF2434042.1"/>
    </source>
</evidence>
<reference evidence="2" key="1">
    <citation type="journal article" date="2020" name="Stud. Mycol.">
        <title>101 Dothideomycetes genomes: a test case for predicting lifestyles and emergence of pathogens.</title>
        <authorList>
            <person name="Haridas S."/>
            <person name="Albert R."/>
            <person name="Binder M."/>
            <person name="Bloem J."/>
            <person name="Labutti K."/>
            <person name="Salamov A."/>
            <person name="Andreopoulos B."/>
            <person name="Baker S."/>
            <person name="Barry K."/>
            <person name="Bills G."/>
            <person name="Bluhm B."/>
            <person name="Cannon C."/>
            <person name="Castanera R."/>
            <person name="Culley D."/>
            <person name="Daum C."/>
            <person name="Ezra D."/>
            <person name="Gonzalez J."/>
            <person name="Henrissat B."/>
            <person name="Kuo A."/>
            <person name="Liang C."/>
            <person name="Lipzen A."/>
            <person name="Lutzoni F."/>
            <person name="Magnuson J."/>
            <person name="Mondo S."/>
            <person name="Nolan M."/>
            <person name="Ohm R."/>
            <person name="Pangilinan J."/>
            <person name="Park H.-J."/>
            <person name="Ramirez L."/>
            <person name="Alfaro M."/>
            <person name="Sun H."/>
            <person name="Tritt A."/>
            <person name="Yoshinaga Y."/>
            <person name="Zwiers L.-H."/>
            <person name="Turgeon B."/>
            <person name="Goodwin S."/>
            <person name="Spatafora J."/>
            <person name="Crous P."/>
            <person name="Grigoriev I."/>
        </authorList>
    </citation>
    <scope>NUCLEOTIDE SEQUENCE</scope>
    <source>
        <strain evidence="2">CBS 130266</strain>
    </source>
</reference>
<keyword evidence="1" id="KW-1133">Transmembrane helix</keyword>
<accession>A0A9P4NYM5</accession>
<comment type="caution">
    <text evidence="2">The sequence shown here is derived from an EMBL/GenBank/DDBJ whole genome shotgun (WGS) entry which is preliminary data.</text>
</comment>
<keyword evidence="1" id="KW-0472">Membrane</keyword>
<dbReference type="EMBL" id="MU007018">
    <property type="protein sequence ID" value="KAF2434042.1"/>
    <property type="molecule type" value="Genomic_DNA"/>
</dbReference>
<evidence type="ECO:0000256" key="1">
    <source>
        <dbReference type="SAM" id="Phobius"/>
    </source>
</evidence>
<sequence length="127" mass="14871">MNSEGVGPIHWVDYSEKHKFYAWRWVLEEPGATFFKSFMAIYFSIIGPCLYKIFVSFILWISGAGRKTYIVLPRQAEQDEDPARTFRREGSKHKLLLTTFNHLLQPGREGKVSEFWFLISASVFFLI</sequence>
<protein>
    <submittedName>
        <fullName evidence="2">Uncharacterized protein</fullName>
    </submittedName>
</protein>
<keyword evidence="3" id="KW-1185">Reference proteome</keyword>
<proteinExistence type="predicted"/>
<keyword evidence="1" id="KW-0812">Transmembrane</keyword>
<organism evidence="2 3">
    <name type="scientific">Tothia fuscella</name>
    <dbReference type="NCBI Taxonomy" id="1048955"/>
    <lineage>
        <taxon>Eukaryota</taxon>
        <taxon>Fungi</taxon>
        <taxon>Dikarya</taxon>
        <taxon>Ascomycota</taxon>
        <taxon>Pezizomycotina</taxon>
        <taxon>Dothideomycetes</taxon>
        <taxon>Pleosporomycetidae</taxon>
        <taxon>Venturiales</taxon>
        <taxon>Cylindrosympodiaceae</taxon>
        <taxon>Tothia</taxon>
    </lineage>
</organism>
<dbReference type="AlphaFoldDB" id="A0A9P4NYM5"/>
<evidence type="ECO:0000313" key="3">
    <source>
        <dbReference type="Proteomes" id="UP000800235"/>
    </source>
</evidence>
<name>A0A9P4NYM5_9PEZI</name>
<feature type="transmembrane region" description="Helical" evidence="1">
    <location>
        <begin position="39"/>
        <end position="61"/>
    </location>
</feature>